<dbReference type="AlphaFoldDB" id="A0A1B1A8E0"/>
<evidence type="ECO:0000256" key="5">
    <source>
        <dbReference type="PROSITE-ProRule" id="PRU01240"/>
    </source>
</evidence>
<dbReference type="GO" id="GO:0006508">
    <property type="term" value="P:proteolysis"/>
    <property type="evidence" value="ECO:0007669"/>
    <property type="project" value="UniProtKB-KW"/>
</dbReference>
<evidence type="ECO:0000256" key="6">
    <source>
        <dbReference type="RuleBase" id="RU003355"/>
    </source>
</evidence>
<accession>A0A1B1A8E0</accession>
<feature type="domain" description="Peptidase S8/S53" evidence="8">
    <location>
        <begin position="213"/>
        <end position="458"/>
    </location>
</feature>
<gene>
    <name evidence="9" type="ORF">K529_018925</name>
</gene>
<dbReference type="CDD" id="cd05561">
    <property type="entry name" value="Peptidases_S8_4"/>
    <property type="match status" value="1"/>
</dbReference>
<dbReference type="OrthoDB" id="5405281at2"/>
<dbReference type="Gene3D" id="3.40.50.200">
    <property type="entry name" value="Peptidase S8/S53 domain"/>
    <property type="match status" value="1"/>
</dbReference>
<feature type="compositionally biased region" description="Acidic residues" evidence="7">
    <location>
        <begin position="33"/>
        <end position="63"/>
    </location>
</feature>
<geneLocation type="plasmid" evidence="9 10">
    <name>unnamed1</name>
</geneLocation>
<dbReference type="EMBL" id="CP015231">
    <property type="protein sequence ID" value="ANP42839.1"/>
    <property type="molecule type" value="Genomic_DNA"/>
</dbReference>
<feature type="active site" description="Charge relay system" evidence="5">
    <location>
        <position position="254"/>
    </location>
</feature>
<dbReference type="Pfam" id="PF00082">
    <property type="entry name" value="Peptidase_S8"/>
    <property type="match status" value="1"/>
</dbReference>
<evidence type="ECO:0000313" key="9">
    <source>
        <dbReference type="EMBL" id="ANP42839.1"/>
    </source>
</evidence>
<feature type="compositionally biased region" description="Basic and acidic residues" evidence="7">
    <location>
        <begin position="64"/>
        <end position="77"/>
    </location>
</feature>
<dbReference type="RefSeq" id="WP_052699546.1">
    <property type="nucleotide sequence ID" value="NZ_CP015231.1"/>
</dbReference>
<evidence type="ECO:0000256" key="3">
    <source>
        <dbReference type="ARBA" id="ARBA00022801"/>
    </source>
</evidence>
<protein>
    <recommendedName>
        <fullName evidence="8">Peptidase S8/S53 domain-containing protein</fullName>
    </recommendedName>
</protein>
<proteinExistence type="inferred from homology"/>
<evidence type="ECO:0000256" key="4">
    <source>
        <dbReference type="ARBA" id="ARBA00022825"/>
    </source>
</evidence>
<dbReference type="PRINTS" id="PR00723">
    <property type="entry name" value="SUBTILISIN"/>
</dbReference>
<dbReference type="InterPro" id="IPR023828">
    <property type="entry name" value="Peptidase_S8_Ser-AS"/>
</dbReference>
<dbReference type="InterPro" id="IPR000209">
    <property type="entry name" value="Peptidase_S8/S53_dom"/>
</dbReference>
<dbReference type="PROSITE" id="PS00138">
    <property type="entry name" value="SUBTILASE_SER"/>
    <property type="match status" value="1"/>
</dbReference>
<comment type="similarity">
    <text evidence="1 5 6">Belongs to the peptidase S8 family.</text>
</comment>
<dbReference type="GeneID" id="28251953"/>
<dbReference type="SUPFAM" id="SSF52743">
    <property type="entry name" value="Subtilisin-like"/>
    <property type="match status" value="1"/>
</dbReference>
<dbReference type="PANTHER" id="PTHR43806">
    <property type="entry name" value="PEPTIDASE S8"/>
    <property type="match status" value="1"/>
</dbReference>
<feature type="active site" description="Charge relay system" evidence="5">
    <location>
        <position position="222"/>
    </location>
</feature>
<dbReference type="InterPro" id="IPR015500">
    <property type="entry name" value="Peptidase_S8_subtilisin-rel"/>
</dbReference>
<keyword evidence="2 5" id="KW-0645">Protease</keyword>
<dbReference type="PANTHER" id="PTHR43806:SF11">
    <property type="entry name" value="CEREVISIN-RELATED"/>
    <property type="match status" value="1"/>
</dbReference>
<dbReference type="KEGG" id="rmb:K529_018925"/>
<name>A0A1B1A8E0_9RHOB</name>
<evidence type="ECO:0000313" key="10">
    <source>
        <dbReference type="Proteomes" id="UP000013243"/>
    </source>
</evidence>
<evidence type="ECO:0000259" key="8">
    <source>
        <dbReference type="Pfam" id="PF00082"/>
    </source>
</evidence>
<sequence length="475" mass="49820">MRHIWILIFAALILVAPALVPLFDPEVGIARADDDDGGDDGGDDSGDDGDDDGDDDDGDDDDRDSPRRGERDARPRTGEQGGGFLRRLFPRREAAAPRRRAAPPPPVAVPDEIVVLSLAGEDLAALEAQGFALIETRTLNTLQTTAHRLRIPEATSLNAARDLVRARSSGAGADLNHYYRSEQGFDPDCNGLECPIRASFGWPIPDARAMSCGEGVRIGLVDTGLNPDHETFEGAALRVLDFKPLGDTASRALHGTAVAALLVGNPGTRSPGLLPQAEVVAIDPFHRAGGDERADVFSLMDAIDRIAQEDIDVMNLSLAGLPNAALAALLGDLIDSRNLVVVAAAGNAGPQSDPLYPSAIPEVIAVTAVDRDRNVYRRAVQGPHIDLAAPGVAVWTAASVRGAKWKTGTSFAVPFVSAAAALLRRDAPEMTPPEIAARLKAKATDLGEVGEDSVFGSGLSPVINPLCQVQPGGAG</sequence>
<evidence type="ECO:0000256" key="1">
    <source>
        <dbReference type="ARBA" id="ARBA00011073"/>
    </source>
</evidence>
<dbReference type="Proteomes" id="UP000013243">
    <property type="component" value="Plasmid unnamed1"/>
</dbReference>
<dbReference type="PROSITE" id="PS00136">
    <property type="entry name" value="SUBTILASE_ASP"/>
    <property type="match status" value="1"/>
</dbReference>
<dbReference type="PROSITE" id="PS51892">
    <property type="entry name" value="SUBTILASE"/>
    <property type="match status" value="1"/>
</dbReference>
<evidence type="ECO:0000256" key="7">
    <source>
        <dbReference type="SAM" id="MobiDB-lite"/>
    </source>
</evidence>
<dbReference type="GO" id="GO:0004252">
    <property type="term" value="F:serine-type endopeptidase activity"/>
    <property type="evidence" value="ECO:0007669"/>
    <property type="project" value="UniProtKB-UniRule"/>
</dbReference>
<reference evidence="9 10" key="1">
    <citation type="journal article" date="2016" name="ISME J.">
        <title>Global occurrence and heterogeneity of the Roseobacter-clade species Ruegeria mobilis.</title>
        <authorList>
            <person name="Sonnenschein E."/>
            <person name="Gram L."/>
        </authorList>
    </citation>
    <scope>NUCLEOTIDE SEQUENCE [LARGE SCALE GENOMIC DNA]</scope>
    <source>
        <strain evidence="9 10">F1926</strain>
        <plasmid evidence="9 10">unnamed1</plasmid>
    </source>
</reference>
<organism evidence="9 10">
    <name type="scientific">Tritonibacter mobilis F1926</name>
    <dbReference type="NCBI Taxonomy" id="1265309"/>
    <lineage>
        <taxon>Bacteria</taxon>
        <taxon>Pseudomonadati</taxon>
        <taxon>Pseudomonadota</taxon>
        <taxon>Alphaproteobacteria</taxon>
        <taxon>Rhodobacterales</taxon>
        <taxon>Paracoccaceae</taxon>
        <taxon>Tritonibacter</taxon>
    </lineage>
</organism>
<keyword evidence="3 5" id="KW-0378">Hydrolase</keyword>
<keyword evidence="4 5" id="KW-0720">Serine protease</keyword>
<keyword evidence="9" id="KW-0614">Plasmid</keyword>
<feature type="region of interest" description="Disordered" evidence="7">
    <location>
        <begin position="31"/>
        <end position="89"/>
    </location>
</feature>
<evidence type="ECO:0000256" key="2">
    <source>
        <dbReference type="ARBA" id="ARBA00022670"/>
    </source>
</evidence>
<feature type="active site" description="Charge relay system" evidence="5">
    <location>
        <position position="410"/>
    </location>
</feature>
<dbReference type="InterPro" id="IPR050131">
    <property type="entry name" value="Peptidase_S8_subtilisin-like"/>
</dbReference>
<dbReference type="InterPro" id="IPR036852">
    <property type="entry name" value="Peptidase_S8/S53_dom_sf"/>
</dbReference>
<dbReference type="InterPro" id="IPR023827">
    <property type="entry name" value="Peptidase_S8_Asp-AS"/>
</dbReference>